<dbReference type="RefSeq" id="YP_009814210.1">
    <property type="nucleotide sequence ID" value="NC_048083.1"/>
</dbReference>
<dbReference type="GeneID" id="55005331"/>
<gene>
    <name evidence="1" type="primary">97</name>
    <name evidence="1" type="ORF">SEA_GETALONG_97</name>
</gene>
<accession>A0A386KI21</accession>
<protein>
    <submittedName>
        <fullName evidence="1">Uncharacterized protein</fullName>
    </submittedName>
</protein>
<keyword evidence="2" id="KW-1185">Reference proteome</keyword>
<proteinExistence type="predicted"/>
<dbReference type="KEGG" id="vg:55005331"/>
<evidence type="ECO:0000313" key="2">
    <source>
        <dbReference type="Proteomes" id="UP000278586"/>
    </source>
</evidence>
<dbReference type="Proteomes" id="UP000278586">
    <property type="component" value="Segment"/>
</dbReference>
<sequence length="54" mass="6008">MTLYDVDVYTKVRETYCVEASTPEEAAANWMDGDLMGSECIEVEDVGEAKVVDE</sequence>
<name>A0A386KI21_9CAUD</name>
<reference evidence="1 2" key="1">
    <citation type="submission" date="2018-08" db="EMBL/GenBank/DDBJ databases">
        <authorList>
            <person name="King R.A."/>
            <person name="Ngong N.B."/>
            <person name="Xu E.M."/>
            <person name="Austin H.D."/>
            <person name="Shervin T.J."/>
            <person name="Anderson J.K."/>
            <person name="Watkins T.N."/>
            <person name="Gaffney B.L."/>
            <person name="Staples A.K."/>
            <person name="Rinehart C.A."/>
            <person name="Rowland N.S."/>
            <person name="Garlena R.A."/>
            <person name="Russell D.A."/>
            <person name="Pope W.H."/>
            <person name="Jacobs-Sera D."/>
            <person name="Hendrix R.W."/>
            <person name="Hatfull G.F."/>
        </authorList>
    </citation>
    <scope>NUCLEOTIDE SEQUENCE [LARGE SCALE GENOMIC DNA]</scope>
</reference>
<organism evidence="1 2">
    <name type="scientific">Gordonia phage Getalong</name>
    <dbReference type="NCBI Taxonomy" id="2315531"/>
    <lineage>
        <taxon>Viruses</taxon>
        <taxon>Duplodnaviria</taxon>
        <taxon>Heunggongvirae</taxon>
        <taxon>Uroviricota</taxon>
        <taxon>Caudoviricetes</taxon>
        <taxon>Langleyhallvirinae</taxon>
        <taxon>Getalongvirus</taxon>
        <taxon>Getalongvirus getalong</taxon>
    </lineage>
</organism>
<dbReference type="EMBL" id="MH779504">
    <property type="protein sequence ID" value="AYD83957.1"/>
    <property type="molecule type" value="Genomic_DNA"/>
</dbReference>
<evidence type="ECO:0000313" key="1">
    <source>
        <dbReference type="EMBL" id="AYD83957.1"/>
    </source>
</evidence>